<feature type="region of interest" description="Disordered" evidence="3">
    <location>
        <begin position="131"/>
        <end position="155"/>
    </location>
</feature>
<keyword evidence="1" id="KW-0677">Repeat</keyword>
<dbReference type="Pfam" id="PF13676">
    <property type="entry name" value="TIR_2"/>
    <property type="match status" value="1"/>
</dbReference>
<dbReference type="InterPro" id="IPR035897">
    <property type="entry name" value="Toll_tir_struct_dom_sf"/>
</dbReference>
<dbReference type="InterPro" id="IPR000157">
    <property type="entry name" value="TIR_dom"/>
</dbReference>
<organism evidence="5 6">
    <name type="scientific">Qipengyuania xiapuensis</name>
    <dbReference type="NCBI Taxonomy" id="2867236"/>
    <lineage>
        <taxon>Bacteria</taxon>
        <taxon>Pseudomonadati</taxon>
        <taxon>Pseudomonadota</taxon>
        <taxon>Alphaproteobacteria</taxon>
        <taxon>Sphingomonadales</taxon>
        <taxon>Erythrobacteraceae</taxon>
        <taxon>Qipengyuania</taxon>
    </lineage>
</organism>
<dbReference type="PROSITE" id="PS50104">
    <property type="entry name" value="TIR"/>
    <property type="match status" value="1"/>
</dbReference>
<name>A0ABX8ZW96_9SPHN</name>
<evidence type="ECO:0000256" key="3">
    <source>
        <dbReference type="SAM" id="MobiDB-lite"/>
    </source>
</evidence>
<dbReference type="Proteomes" id="UP000824300">
    <property type="component" value="Chromosome"/>
</dbReference>
<dbReference type="InterPro" id="IPR050498">
    <property type="entry name" value="Ycf3"/>
</dbReference>
<evidence type="ECO:0000259" key="4">
    <source>
        <dbReference type="PROSITE" id="PS50104"/>
    </source>
</evidence>
<dbReference type="EMBL" id="CP081296">
    <property type="protein sequence ID" value="QZD93174.1"/>
    <property type="molecule type" value="Genomic_DNA"/>
</dbReference>
<dbReference type="Gene3D" id="1.25.40.10">
    <property type="entry name" value="Tetratricopeptide repeat domain"/>
    <property type="match status" value="2"/>
</dbReference>
<dbReference type="RefSeq" id="WP_221428862.1">
    <property type="nucleotide sequence ID" value="NZ_CP081296.1"/>
</dbReference>
<sequence length="658" mass="71168">MQIQIVADIFISYARADQSKIAQLVSALEENGHSLWWDQQIEGGRHFAKDIEKEIRTAKAVIVAWSASSLESHWVLDEASYARDEHKLVPISLEGTLPPFGFRQIQSIDFSNWPEDEKAFRDLLRALAQEVDQDKEGKSPSTRHPQSSPDGALSNGAANGLTAMSALSRRKLIVGGIALSGGVAAVGGWQMGLFQSAGSAAISMAVLRFANLTGDESQSWFSDGLSNELRQVLSRNPLLRVSAPTSSTADVDEDDFSLGRSLGVRSILRGSVQRMQDKVRIFAELLEIEDGFVKWSESYDRSIEDVFAVQSQIAEMVAFALVTQIASEEEARRTIEQQKAVGGTSDIKAYEAYLQGMAFLTLSSGVETDRGALERFETAIALDPKYATAHAARATAFSAIANASSDSAEANRQFSSAISAARTAIEIEPNLADGHQALAFALSYGKLDFSGAYRHYKKALELAPGDPAVLGNTAIFHAYGGQRIIAQEMINRVLELDPLNARSFRTAGFIALLGRDYEATIRRMDQALSLNPKIASANYGIGVARLIKGDFPGAKSAFDAESVSIFKLTGLAITADKLGDQKGARNAFGEMIDEYGDACLYQQAQVHSQWGDKASALSALARAFETGDPGVLFAPNDPLLDPIRAEPSFDQLISPAKL</sequence>
<dbReference type="InterPro" id="IPR011990">
    <property type="entry name" value="TPR-like_helical_dom_sf"/>
</dbReference>
<evidence type="ECO:0000256" key="2">
    <source>
        <dbReference type="ARBA" id="ARBA00022803"/>
    </source>
</evidence>
<keyword evidence="2" id="KW-0802">TPR repeat</keyword>
<feature type="domain" description="TIR" evidence="4">
    <location>
        <begin position="5"/>
        <end position="131"/>
    </location>
</feature>
<feature type="compositionally biased region" description="Polar residues" evidence="3">
    <location>
        <begin position="139"/>
        <end position="149"/>
    </location>
</feature>
<accession>A0ABX8ZW96</accession>
<evidence type="ECO:0000256" key="1">
    <source>
        <dbReference type="ARBA" id="ARBA00022737"/>
    </source>
</evidence>
<dbReference type="SUPFAM" id="SSF52200">
    <property type="entry name" value="Toll/Interleukin receptor TIR domain"/>
    <property type="match status" value="1"/>
</dbReference>
<keyword evidence="6" id="KW-1185">Reference proteome</keyword>
<dbReference type="PANTHER" id="PTHR44858">
    <property type="entry name" value="TETRATRICOPEPTIDE REPEAT PROTEIN 6"/>
    <property type="match status" value="1"/>
</dbReference>
<evidence type="ECO:0000313" key="6">
    <source>
        <dbReference type="Proteomes" id="UP000824300"/>
    </source>
</evidence>
<dbReference type="Gene3D" id="3.40.50.10070">
    <property type="entry name" value="TolB, N-terminal domain"/>
    <property type="match status" value="1"/>
</dbReference>
<reference evidence="5 6" key="1">
    <citation type="submission" date="2021-08" db="EMBL/GenBank/DDBJ databases">
        <title>Comparative Genomics Analysis of the Genus Qipengyuania Reveals Extensive Genetic Diversity and Metabolic Versatility, Including the Description of Fifteen Novel Species.</title>
        <authorList>
            <person name="Liu Y."/>
        </authorList>
    </citation>
    <scope>NUCLEOTIDE SEQUENCE [LARGE SCALE GENOMIC DNA]</scope>
    <source>
        <strain evidence="5 6">1NDW3</strain>
    </source>
</reference>
<proteinExistence type="predicted"/>
<protein>
    <submittedName>
        <fullName evidence="5">TIR domain-containing protein</fullName>
    </submittedName>
</protein>
<dbReference type="Gene3D" id="3.40.50.10140">
    <property type="entry name" value="Toll/interleukin-1 receptor homology (TIR) domain"/>
    <property type="match status" value="1"/>
</dbReference>
<gene>
    <name evidence="5" type="ORF">K3162_03855</name>
</gene>
<evidence type="ECO:0000313" key="5">
    <source>
        <dbReference type="EMBL" id="QZD93174.1"/>
    </source>
</evidence>
<dbReference type="SMART" id="SM00255">
    <property type="entry name" value="TIR"/>
    <property type="match status" value="1"/>
</dbReference>
<dbReference type="PANTHER" id="PTHR44858:SF1">
    <property type="entry name" value="UDP-N-ACETYLGLUCOSAMINE--PEPTIDE N-ACETYLGLUCOSAMINYLTRANSFERASE SPINDLY-RELATED"/>
    <property type="match status" value="1"/>
</dbReference>
<dbReference type="SUPFAM" id="SSF48452">
    <property type="entry name" value="TPR-like"/>
    <property type="match status" value="1"/>
</dbReference>